<protein>
    <submittedName>
        <fullName evidence="3">Pentatricopeptide repeat-containing protein, mitochondrial</fullName>
    </submittedName>
</protein>
<reference evidence="3 4" key="1">
    <citation type="journal article" date="2019" name="Nat. Plants">
        <title>Stout camphor tree genome fills gaps in understanding of flowering plant genome evolution.</title>
        <authorList>
            <person name="Chaw S.M."/>
            <person name="Liu Y.C."/>
            <person name="Wu Y.W."/>
            <person name="Wang H.Y."/>
            <person name="Lin C.I."/>
            <person name="Wu C.S."/>
            <person name="Ke H.M."/>
            <person name="Chang L.Y."/>
            <person name="Hsu C.Y."/>
            <person name="Yang H.T."/>
            <person name="Sudianto E."/>
            <person name="Hsu M.H."/>
            <person name="Wu K.P."/>
            <person name="Wang L.N."/>
            <person name="Leebens-Mack J.H."/>
            <person name="Tsai I.J."/>
        </authorList>
    </citation>
    <scope>NUCLEOTIDE SEQUENCE [LARGE SCALE GENOMIC DNA]</scope>
    <source>
        <strain evidence="4">cv. Chaw 1501</strain>
        <tissue evidence="3">Young leaves</tissue>
    </source>
</reference>
<dbReference type="Pfam" id="PF20431">
    <property type="entry name" value="E_motif"/>
    <property type="match status" value="1"/>
</dbReference>
<comment type="caution">
    <text evidence="3">The sequence shown here is derived from an EMBL/GenBank/DDBJ whole genome shotgun (WGS) entry which is preliminary data.</text>
</comment>
<evidence type="ECO:0000256" key="2">
    <source>
        <dbReference type="PROSITE-ProRule" id="PRU00708"/>
    </source>
</evidence>
<dbReference type="InterPro" id="IPR002885">
    <property type="entry name" value="PPR_rpt"/>
</dbReference>
<dbReference type="AlphaFoldDB" id="A0A443PPW3"/>
<keyword evidence="4" id="KW-1185">Reference proteome</keyword>
<dbReference type="Pfam" id="PF13041">
    <property type="entry name" value="PPR_2"/>
    <property type="match status" value="3"/>
</dbReference>
<feature type="repeat" description="PPR" evidence="2">
    <location>
        <begin position="99"/>
        <end position="129"/>
    </location>
</feature>
<dbReference type="InterPro" id="IPR046848">
    <property type="entry name" value="E_motif"/>
</dbReference>
<dbReference type="Pfam" id="PF01535">
    <property type="entry name" value="PPR"/>
    <property type="match status" value="4"/>
</dbReference>
<dbReference type="GO" id="GO:0003729">
    <property type="term" value="F:mRNA binding"/>
    <property type="evidence" value="ECO:0007669"/>
    <property type="project" value="UniProtKB-ARBA"/>
</dbReference>
<evidence type="ECO:0000313" key="4">
    <source>
        <dbReference type="Proteomes" id="UP000283530"/>
    </source>
</evidence>
<dbReference type="EMBL" id="QPKB01000009">
    <property type="protein sequence ID" value="RWR92789.1"/>
    <property type="molecule type" value="Genomic_DNA"/>
</dbReference>
<name>A0A443PPW3_9MAGN</name>
<feature type="repeat" description="PPR" evidence="2">
    <location>
        <begin position="130"/>
        <end position="164"/>
    </location>
</feature>
<dbReference type="PANTHER" id="PTHR47926:SF479">
    <property type="entry name" value="PENTACOTRIPEPTIDE-REPEAT REGION OF PRORP DOMAIN-CONTAINING PROTEIN"/>
    <property type="match status" value="1"/>
</dbReference>
<evidence type="ECO:0000256" key="1">
    <source>
        <dbReference type="ARBA" id="ARBA00022737"/>
    </source>
</evidence>
<proteinExistence type="predicted"/>
<dbReference type="FunFam" id="1.25.40.10:FF:000090">
    <property type="entry name" value="Pentatricopeptide repeat-containing protein, chloroplastic"/>
    <property type="match status" value="1"/>
</dbReference>
<keyword evidence="1" id="KW-0677">Repeat</keyword>
<gene>
    <name evidence="3" type="ORF">CKAN_02201300</name>
</gene>
<feature type="repeat" description="PPR" evidence="2">
    <location>
        <begin position="431"/>
        <end position="465"/>
    </location>
</feature>
<dbReference type="PROSITE" id="PS51375">
    <property type="entry name" value="PPR"/>
    <property type="match status" value="6"/>
</dbReference>
<dbReference type="FunFam" id="1.25.40.10:FF:000073">
    <property type="entry name" value="Pentatricopeptide repeat-containing protein chloroplastic"/>
    <property type="match status" value="1"/>
</dbReference>
<dbReference type="STRING" id="337451.A0A443PPW3"/>
<accession>A0A443PPW3</accession>
<feature type="repeat" description="PPR" evidence="2">
    <location>
        <begin position="568"/>
        <end position="602"/>
    </location>
</feature>
<feature type="repeat" description="PPR" evidence="2">
    <location>
        <begin position="330"/>
        <end position="364"/>
    </location>
</feature>
<dbReference type="Gene3D" id="1.25.40.10">
    <property type="entry name" value="Tetratricopeptide repeat domain"/>
    <property type="match status" value="5"/>
</dbReference>
<feature type="repeat" description="PPR" evidence="2">
    <location>
        <begin position="229"/>
        <end position="263"/>
    </location>
</feature>
<dbReference type="InterPro" id="IPR046960">
    <property type="entry name" value="PPR_At4g14850-like_plant"/>
</dbReference>
<dbReference type="OrthoDB" id="1855397at2759"/>
<dbReference type="Proteomes" id="UP000283530">
    <property type="component" value="Unassembled WGS sequence"/>
</dbReference>
<organism evidence="3 4">
    <name type="scientific">Cinnamomum micranthum f. kanehirae</name>
    <dbReference type="NCBI Taxonomy" id="337451"/>
    <lineage>
        <taxon>Eukaryota</taxon>
        <taxon>Viridiplantae</taxon>
        <taxon>Streptophyta</taxon>
        <taxon>Embryophyta</taxon>
        <taxon>Tracheophyta</taxon>
        <taxon>Spermatophyta</taxon>
        <taxon>Magnoliopsida</taxon>
        <taxon>Magnoliidae</taxon>
        <taxon>Laurales</taxon>
        <taxon>Lauraceae</taxon>
        <taxon>Cinnamomum</taxon>
    </lineage>
</organism>
<dbReference type="FunFam" id="1.25.40.10:FF:000442">
    <property type="entry name" value="Pentatricopeptide repeat-containing protein At3g49710"/>
    <property type="match status" value="1"/>
</dbReference>
<sequence>MIAAVKTATTKLTPSLSFATTCCQTHSGSLQNPTSFYYDLIRHCISLNSSSFAKFIHARLIKIGYNRHTFLGNCLVELYSQIGAVDDAFGAFGDVPNKNPITWNLLLMGFFKNGYPENARQLFDEMQDRDVVSWNSMISGYMLNGLVEHALYVFLEMQAVGMRPSGFTFSIVVSSVEYVWHGKQVHGSIIRSGLDSSNVVLGNSLIDMYGKLNLVDYAFGVFLTMDELDVVSWNSMISGCEKCGDGKWAFSLFHLMRVSGFHPDQFTVSTVITVCANLRDLARGTQVFAQSVRMGVLSNSIVSCAVIDMFAKCNRLEDSIQLFRETPHWDSALCNVMISGYARHGFSEEALCLFVLTLRDDFKPTEFTFGSILSCSSCLALAEQGTQIHSLAVKLGSEADVIVASSLVDMYAKSGLVDSAMKIFLKMGVRDLVCWNTMIMGFARNGQGAEALHIFEELCGQGFLPDRITLASILLACSHGGLVSEGWRIFSTMEEKYGVSRSIEHYTCIVDMLGRAGKLAEAIKIIEAMPQEPNASIWGILLGSCWSHGDMKFAEIVAERMMELEPCTYLPYSVLVRIYAMRGRWESVTRVRRLMKERGVKRAIGCSWIGIKNLVVAFKANQILYCGGEAIYSMLRLLVREMKDAGYVSQHHVVVWDGEE</sequence>
<dbReference type="PANTHER" id="PTHR47926">
    <property type="entry name" value="PENTATRICOPEPTIDE REPEAT-CONTAINING PROTEIN"/>
    <property type="match status" value="1"/>
</dbReference>
<dbReference type="GO" id="GO:0009451">
    <property type="term" value="P:RNA modification"/>
    <property type="evidence" value="ECO:0007669"/>
    <property type="project" value="InterPro"/>
</dbReference>
<dbReference type="InterPro" id="IPR011990">
    <property type="entry name" value="TPR-like_helical_dom_sf"/>
</dbReference>
<evidence type="ECO:0000313" key="3">
    <source>
        <dbReference type="EMBL" id="RWR92789.1"/>
    </source>
</evidence>
<dbReference type="NCBIfam" id="TIGR00756">
    <property type="entry name" value="PPR"/>
    <property type="match status" value="5"/>
</dbReference>